<comment type="caution">
    <text evidence="1">The sequence shown here is derived from an EMBL/GenBank/DDBJ whole genome shotgun (WGS) entry which is preliminary data.</text>
</comment>
<dbReference type="PANTHER" id="PTHR12736">
    <property type="entry name" value="LANC-LIKE PROTEIN"/>
    <property type="match status" value="1"/>
</dbReference>
<evidence type="ECO:0000313" key="2">
    <source>
        <dbReference type="Proteomes" id="UP001206572"/>
    </source>
</evidence>
<organism evidence="1 2">
    <name type="scientific">Massilia agri</name>
    <dbReference type="NCBI Taxonomy" id="1886785"/>
    <lineage>
        <taxon>Bacteria</taxon>
        <taxon>Pseudomonadati</taxon>
        <taxon>Pseudomonadota</taxon>
        <taxon>Betaproteobacteria</taxon>
        <taxon>Burkholderiales</taxon>
        <taxon>Oxalobacteraceae</taxon>
        <taxon>Telluria group</taxon>
        <taxon>Massilia</taxon>
    </lineage>
</organism>
<keyword evidence="2" id="KW-1185">Reference proteome</keyword>
<dbReference type="SUPFAM" id="SSF158745">
    <property type="entry name" value="LanC-like"/>
    <property type="match status" value="1"/>
</dbReference>
<dbReference type="CDD" id="cd04794">
    <property type="entry name" value="euk_LANCL"/>
    <property type="match status" value="1"/>
</dbReference>
<dbReference type="PANTHER" id="PTHR12736:SF7">
    <property type="entry name" value="LANC-LIKE PROTEIN 3"/>
    <property type="match status" value="1"/>
</dbReference>
<dbReference type="RefSeq" id="WP_258830366.1">
    <property type="nucleotide sequence ID" value="NZ_JANUHA010000027.1"/>
</dbReference>
<evidence type="ECO:0000313" key="1">
    <source>
        <dbReference type="EMBL" id="MCS0599372.1"/>
    </source>
</evidence>
<dbReference type="Pfam" id="PF05147">
    <property type="entry name" value="LANC_like"/>
    <property type="match status" value="1"/>
</dbReference>
<protein>
    <submittedName>
        <fullName evidence="1">LanC-like protein</fullName>
    </submittedName>
</protein>
<dbReference type="InterPro" id="IPR007822">
    <property type="entry name" value="LANC-like"/>
</dbReference>
<dbReference type="SMART" id="SM01260">
    <property type="entry name" value="LANC_like"/>
    <property type="match status" value="1"/>
</dbReference>
<gene>
    <name evidence="1" type="ORF">NX780_23780</name>
</gene>
<dbReference type="PRINTS" id="PR01950">
    <property type="entry name" value="LANCSUPER"/>
</dbReference>
<dbReference type="InterPro" id="IPR012341">
    <property type="entry name" value="6hp_glycosidase-like_sf"/>
</dbReference>
<dbReference type="Gene3D" id="1.50.10.10">
    <property type="match status" value="1"/>
</dbReference>
<dbReference type="Proteomes" id="UP001206572">
    <property type="component" value="Unassembled WGS sequence"/>
</dbReference>
<reference evidence="1 2" key="1">
    <citation type="submission" date="2022-08" db="EMBL/GenBank/DDBJ databases">
        <title>Reclassification of Massilia species as members of the genera Telluria, Duganella, Pseudoduganella, Mokoshia gen. nov. and Zemynaea gen. nov. using orthogonal and non-orthogonal genome-based approaches.</title>
        <authorList>
            <person name="Bowman J.P."/>
        </authorList>
    </citation>
    <scope>NUCLEOTIDE SEQUENCE [LARGE SCALE GENOMIC DNA]</scope>
    <source>
        <strain evidence="1 2">JCM 31661</strain>
    </source>
</reference>
<accession>A0ABT2AT04</accession>
<dbReference type="EMBL" id="JANUHA010000027">
    <property type="protein sequence ID" value="MCS0599372.1"/>
    <property type="molecule type" value="Genomic_DNA"/>
</dbReference>
<sequence>MLHDPARHETLTPLAWNEEAARAAIRHIVARTEAACRDGRYWPVHPLDREGEDPDPIETPLYHGAAGVAWALQYLEDCGAATLAQDWLGGWRDLLAANRAWLAANAPGEQASWLMGDTPILMMALPRHPELAGELARLVAANRSHPARELMWGAPGTLLAALFLHERTGEARWAALYRETAAILWEQLAWSEQHGCAYWVQDLYGRESSYLDAVHGFVATAAPLVKGRHLLDAADWQRWQDCIANTVRKSATIEGGRVSWRPQLFGTERENAKKLLQFCHGAPGFVITLADFPGGELDDLLAGAGEATWAAGPLRKGSNLCHGTAGNGYAFLVLYRRTGEPAWLERARAFAMHALKQFERDAGEYGQLRYSLWTGDLGLAIYLWDCIRARPQFPTLDVFYA</sequence>
<proteinExistence type="predicted"/>
<name>A0ABT2AT04_9BURK</name>